<keyword evidence="1" id="KW-1133">Transmembrane helix</keyword>
<evidence type="ECO:0000256" key="1">
    <source>
        <dbReference type="SAM" id="Phobius"/>
    </source>
</evidence>
<proteinExistence type="predicted"/>
<feature type="transmembrane region" description="Helical" evidence="1">
    <location>
        <begin position="29"/>
        <end position="52"/>
    </location>
</feature>
<evidence type="ECO:0000313" key="3">
    <source>
        <dbReference type="Proteomes" id="UP000291084"/>
    </source>
</evidence>
<protein>
    <submittedName>
        <fullName evidence="2">Uncharacterized protein</fullName>
    </submittedName>
</protein>
<dbReference type="Proteomes" id="UP000291084">
    <property type="component" value="Chromosome 1"/>
</dbReference>
<accession>A0A0S3R1W1</accession>
<feature type="non-terminal residue" evidence="2">
    <location>
        <position position="1"/>
    </location>
</feature>
<keyword evidence="3" id="KW-1185">Reference proteome</keyword>
<sequence>TLFFNHLFFLSLHQLHLLCHQHHYLRHPLLHFLLLPQLLFLLIPLRVVRIVVRDFCSVFVLPAGPAFFCLVLVVLGYVSFLKWRGLRKKKGFGH</sequence>
<reference evidence="2 3" key="1">
    <citation type="journal article" date="2015" name="Sci. Rep.">
        <title>The power of single molecule real-time sequencing technology in the de novo assembly of a eukaryotic genome.</title>
        <authorList>
            <person name="Sakai H."/>
            <person name="Naito K."/>
            <person name="Ogiso-Tanaka E."/>
            <person name="Takahashi Y."/>
            <person name="Iseki K."/>
            <person name="Muto C."/>
            <person name="Satou K."/>
            <person name="Teruya K."/>
            <person name="Shiroma A."/>
            <person name="Shimoji M."/>
            <person name="Hirano T."/>
            <person name="Itoh T."/>
            <person name="Kaga A."/>
            <person name="Tomooka N."/>
        </authorList>
    </citation>
    <scope>NUCLEOTIDE SEQUENCE [LARGE SCALE GENOMIC DNA]</scope>
    <source>
        <strain evidence="3">cv. Shumari</strain>
    </source>
</reference>
<name>A0A0S3R1W1_PHAAN</name>
<feature type="transmembrane region" description="Helical" evidence="1">
    <location>
        <begin position="58"/>
        <end position="80"/>
    </location>
</feature>
<dbReference type="EMBL" id="AP015034">
    <property type="protein sequence ID" value="BAT74511.1"/>
    <property type="molecule type" value="Genomic_DNA"/>
</dbReference>
<dbReference type="AlphaFoldDB" id="A0A0S3R1W1"/>
<keyword evidence="1" id="KW-0812">Transmembrane</keyword>
<gene>
    <name evidence="2" type="primary">Vigan.01G219700</name>
    <name evidence="2" type="ORF">VIGAN_01219700</name>
</gene>
<organism evidence="2 3">
    <name type="scientific">Vigna angularis var. angularis</name>
    <dbReference type="NCBI Taxonomy" id="157739"/>
    <lineage>
        <taxon>Eukaryota</taxon>
        <taxon>Viridiplantae</taxon>
        <taxon>Streptophyta</taxon>
        <taxon>Embryophyta</taxon>
        <taxon>Tracheophyta</taxon>
        <taxon>Spermatophyta</taxon>
        <taxon>Magnoliopsida</taxon>
        <taxon>eudicotyledons</taxon>
        <taxon>Gunneridae</taxon>
        <taxon>Pentapetalae</taxon>
        <taxon>rosids</taxon>
        <taxon>fabids</taxon>
        <taxon>Fabales</taxon>
        <taxon>Fabaceae</taxon>
        <taxon>Papilionoideae</taxon>
        <taxon>50 kb inversion clade</taxon>
        <taxon>NPAAA clade</taxon>
        <taxon>indigoferoid/millettioid clade</taxon>
        <taxon>Phaseoleae</taxon>
        <taxon>Vigna</taxon>
    </lineage>
</organism>
<evidence type="ECO:0000313" key="2">
    <source>
        <dbReference type="EMBL" id="BAT74511.1"/>
    </source>
</evidence>
<keyword evidence="1" id="KW-0472">Membrane</keyword>